<dbReference type="Proteomes" id="UP001364695">
    <property type="component" value="Unassembled WGS sequence"/>
</dbReference>
<evidence type="ECO:0000313" key="2">
    <source>
        <dbReference type="Proteomes" id="UP001364695"/>
    </source>
</evidence>
<name>A0ACC6P0M0_9BURK</name>
<sequence>MNSSASASLPAALPSALPGVPCGPLLAERLQIQPEVREALHSGRPVVALESTIISHGMPYPQNVETALQVEAAVRDQGAVPATMAIQEGRLCIGLSTAQIDTLGRAGHAATKVSRRDLASVLSQGGLGATTVASTMMLAAWAGIRIFATGGIGGVHRGGERSMDISADLQELARTPVAVVCAGAKSILDLGLTLEYLETHGVPVVGYQTDELPAFFSRESGHAVPLRRDSPGSLAQLLHTHWGLGLSSGCVVAHPIAPEHALDADQIDDTIARALDEAERQGIHGKAVTPFLLARVNELSGGRSLASNIQLVLGNARLAAQTAVSLSALSALNAPGAA</sequence>
<reference evidence="1" key="1">
    <citation type="submission" date="2023-10" db="EMBL/GenBank/DDBJ databases">
        <title>Amphibacter perezi, gen. nov., sp. nov. a novel taxa of the family Comamonadaceae, class Betaproteobacteria isolated from the skin microbiota of Pelophylax perezi from different populations.</title>
        <authorList>
            <person name="Costa S."/>
            <person name="Proenca D.N."/>
            <person name="Lopes I."/>
            <person name="Morais P.V."/>
        </authorList>
    </citation>
    <scope>NUCLEOTIDE SEQUENCE</scope>
    <source>
        <strain evidence="1">SL12-8</strain>
    </source>
</reference>
<organism evidence="1 2">
    <name type="scientific">Amphibiibacter pelophylacis</name>
    <dbReference type="NCBI Taxonomy" id="1799477"/>
    <lineage>
        <taxon>Bacteria</taxon>
        <taxon>Pseudomonadati</taxon>
        <taxon>Pseudomonadota</taxon>
        <taxon>Betaproteobacteria</taxon>
        <taxon>Burkholderiales</taxon>
        <taxon>Sphaerotilaceae</taxon>
        <taxon>Amphibiibacter</taxon>
    </lineage>
</organism>
<keyword evidence="2" id="KW-1185">Reference proteome</keyword>
<keyword evidence="1" id="KW-0326">Glycosidase</keyword>
<dbReference type="EMBL" id="JAWDIE010000005">
    <property type="protein sequence ID" value="MEJ7137735.1"/>
    <property type="molecule type" value="Genomic_DNA"/>
</dbReference>
<gene>
    <name evidence="1" type="ORF">RV045_04715</name>
</gene>
<accession>A0ACC6P0M0</accession>
<proteinExistence type="predicted"/>
<evidence type="ECO:0000313" key="1">
    <source>
        <dbReference type="EMBL" id="MEJ7137735.1"/>
    </source>
</evidence>
<comment type="caution">
    <text evidence="1">The sequence shown here is derived from an EMBL/GenBank/DDBJ whole genome shotgun (WGS) entry which is preliminary data.</text>
</comment>
<keyword evidence="1" id="KW-0378">Hydrolase</keyword>
<protein>
    <submittedName>
        <fullName evidence="1">Pseudouridine-5'-phosphate glycosidase</fullName>
    </submittedName>
</protein>